<dbReference type="AlphaFoldDB" id="A0AAV5HMC7"/>
<comment type="caution">
    <text evidence="1">The sequence shown here is derived from an EMBL/GenBank/DDBJ whole genome shotgun (WGS) entry which is preliminary data.</text>
</comment>
<evidence type="ECO:0000313" key="1">
    <source>
        <dbReference type="EMBL" id="GKU86319.1"/>
    </source>
</evidence>
<evidence type="ECO:0000313" key="2">
    <source>
        <dbReference type="Proteomes" id="UP001054252"/>
    </source>
</evidence>
<proteinExistence type="predicted"/>
<accession>A0AAV5HMC7</accession>
<name>A0AAV5HMC7_9ROSI</name>
<protein>
    <submittedName>
        <fullName evidence="1">Uncharacterized protein</fullName>
    </submittedName>
</protein>
<dbReference type="Proteomes" id="UP001054252">
    <property type="component" value="Unassembled WGS sequence"/>
</dbReference>
<reference evidence="1 2" key="1">
    <citation type="journal article" date="2021" name="Commun. Biol.">
        <title>The genome of Shorea leprosula (Dipterocarpaceae) highlights the ecological relevance of drought in aseasonal tropical rainforests.</title>
        <authorList>
            <person name="Ng K.K.S."/>
            <person name="Kobayashi M.J."/>
            <person name="Fawcett J.A."/>
            <person name="Hatakeyama M."/>
            <person name="Paape T."/>
            <person name="Ng C.H."/>
            <person name="Ang C.C."/>
            <person name="Tnah L.H."/>
            <person name="Lee C.T."/>
            <person name="Nishiyama T."/>
            <person name="Sese J."/>
            <person name="O'Brien M.J."/>
            <person name="Copetti D."/>
            <person name="Mohd Noor M.I."/>
            <person name="Ong R.C."/>
            <person name="Putra M."/>
            <person name="Sireger I.Z."/>
            <person name="Indrioko S."/>
            <person name="Kosugi Y."/>
            <person name="Izuno A."/>
            <person name="Isagi Y."/>
            <person name="Lee S.L."/>
            <person name="Shimizu K.K."/>
        </authorList>
    </citation>
    <scope>NUCLEOTIDE SEQUENCE [LARGE SCALE GENOMIC DNA]</scope>
    <source>
        <strain evidence="1">214</strain>
    </source>
</reference>
<gene>
    <name evidence="1" type="ORF">SLEP1_g856</name>
</gene>
<organism evidence="1 2">
    <name type="scientific">Rubroshorea leprosula</name>
    <dbReference type="NCBI Taxonomy" id="152421"/>
    <lineage>
        <taxon>Eukaryota</taxon>
        <taxon>Viridiplantae</taxon>
        <taxon>Streptophyta</taxon>
        <taxon>Embryophyta</taxon>
        <taxon>Tracheophyta</taxon>
        <taxon>Spermatophyta</taxon>
        <taxon>Magnoliopsida</taxon>
        <taxon>eudicotyledons</taxon>
        <taxon>Gunneridae</taxon>
        <taxon>Pentapetalae</taxon>
        <taxon>rosids</taxon>
        <taxon>malvids</taxon>
        <taxon>Malvales</taxon>
        <taxon>Dipterocarpaceae</taxon>
        <taxon>Rubroshorea</taxon>
    </lineage>
</organism>
<keyword evidence="2" id="KW-1185">Reference proteome</keyword>
<dbReference type="EMBL" id="BPVZ01000001">
    <property type="protein sequence ID" value="GKU86319.1"/>
    <property type="molecule type" value="Genomic_DNA"/>
</dbReference>
<sequence length="95" mass="10841">MKGSTGTDELVCQETIFHGICLDHGCIMHTQAPATLNSTVLNLIDYRVLPEYGRIWWSAVLNWHKELNAKHTAQEDLTDRDWSEEEGVDCMNISH</sequence>